<dbReference type="SUPFAM" id="SSF52540">
    <property type="entry name" value="P-loop containing nucleoside triphosphate hydrolases"/>
    <property type="match status" value="1"/>
</dbReference>
<feature type="transmembrane region" description="Helical" evidence="1">
    <location>
        <begin position="705"/>
        <end position="723"/>
    </location>
</feature>
<feature type="transmembrane region" description="Helical" evidence="1">
    <location>
        <begin position="823"/>
        <end position="845"/>
    </location>
</feature>
<dbReference type="RefSeq" id="WP_276095746.1">
    <property type="nucleotide sequence ID" value="NZ_JARJBC010000019.1"/>
</dbReference>
<name>A0ABT5ZS91_9ACTN</name>
<dbReference type="InterPro" id="IPR043504">
    <property type="entry name" value="Peptidase_S1_PA_chymotrypsin"/>
</dbReference>
<gene>
    <name evidence="2" type="ORF">P3G67_26435</name>
</gene>
<evidence type="ECO:0000313" key="3">
    <source>
        <dbReference type="Proteomes" id="UP001216579"/>
    </source>
</evidence>
<accession>A0ABT5ZS91</accession>
<dbReference type="Gene3D" id="2.40.10.10">
    <property type="entry name" value="Trypsin-like serine proteases"/>
    <property type="match status" value="1"/>
</dbReference>
<feature type="transmembrane region" description="Helical" evidence="1">
    <location>
        <begin position="744"/>
        <end position="761"/>
    </location>
</feature>
<dbReference type="InterPro" id="IPR027417">
    <property type="entry name" value="P-loop_NTPase"/>
</dbReference>
<evidence type="ECO:0008006" key="4">
    <source>
        <dbReference type="Google" id="ProtNLM"/>
    </source>
</evidence>
<comment type="caution">
    <text evidence="2">The sequence shown here is derived from an EMBL/GenBank/DDBJ whole genome shotgun (WGS) entry which is preliminary data.</text>
</comment>
<feature type="transmembrane region" description="Helical" evidence="1">
    <location>
        <begin position="285"/>
        <end position="306"/>
    </location>
</feature>
<feature type="transmembrane region" description="Helical" evidence="1">
    <location>
        <begin position="767"/>
        <end position="786"/>
    </location>
</feature>
<organism evidence="2 3">
    <name type="scientific">Streptomyces silvisoli</name>
    <dbReference type="NCBI Taxonomy" id="3034235"/>
    <lineage>
        <taxon>Bacteria</taxon>
        <taxon>Bacillati</taxon>
        <taxon>Actinomycetota</taxon>
        <taxon>Actinomycetes</taxon>
        <taxon>Kitasatosporales</taxon>
        <taxon>Streptomycetaceae</taxon>
        <taxon>Streptomyces</taxon>
    </lineage>
</organism>
<feature type="transmembrane region" description="Helical" evidence="1">
    <location>
        <begin position="798"/>
        <end position="817"/>
    </location>
</feature>
<keyword evidence="1" id="KW-0812">Transmembrane</keyword>
<protein>
    <recommendedName>
        <fullName evidence="4">NACHT domain-containing protein</fullName>
    </recommendedName>
</protein>
<dbReference type="InterPro" id="IPR009003">
    <property type="entry name" value="Peptidase_S1_PA"/>
</dbReference>
<reference evidence="2 3" key="1">
    <citation type="submission" date="2023-03" db="EMBL/GenBank/DDBJ databases">
        <title>Draft genome sequence of Streptomyces sp. RB6PN23 isolated from peat swamp forest in Thailand.</title>
        <authorList>
            <person name="Klaysubun C."/>
            <person name="Duangmal K."/>
        </authorList>
    </citation>
    <scope>NUCLEOTIDE SEQUENCE [LARGE SCALE GENOMIC DNA]</scope>
    <source>
        <strain evidence="2 3">RB6PN23</strain>
    </source>
</reference>
<keyword evidence="3" id="KW-1185">Reference proteome</keyword>
<feature type="transmembrane region" description="Helical" evidence="1">
    <location>
        <begin position="674"/>
        <end position="693"/>
    </location>
</feature>
<feature type="transmembrane region" description="Helical" evidence="1">
    <location>
        <begin position="260"/>
        <end position="279"/>
    </location>
</feature>
<keyword evidence="1" id="KW-1133">Transmembrane helix</keyword>
<evidence type="ECO:0000256" key="1">
    <source>
        <dbReference type="SAM" id="Phobius"/>
    </source>
</evidence>
<dbReference type="SUPFAM" id="SSF50494">
    <property type="entry name" value="Trypsin-like serine proteases"/>
    <property type="match status" value="1"/>
</dbReference>
<proteinExistence type="predicted"/>
<dbReference type="EMBL" id="JARJBC010000019">
    <property type="protein sequence ID" value="MDF3292699.1"/>
    <property type="molecule type" value="Genomic_DNA"/>
</dbReference>
<evidence type="ECO:0000313" key="2">
    <source>
        <dbReference type="EMBL" id="MDF3292699.1"/>
    </source>
</evidence>
<dbReference type="Gene3D" id="3.40.50.300">
    <property type="entry name" value="P-loop containing nucleotide triphosphate hydrolases"/>
    <property type="match status" value="1"/>
</dbReference>
<sequence length="980" mass="104621">MDRARIMEIWNPTRKEKNFGTGYLVSDQLLLTAYHVVEDAAVRREIKVRRLDLEGRTSWVTAELIWPPHPVDTTAHPERDGALLRIADPAWQPPRAAPVRFGRIRGGDRVPCLGLGFPDAVVDRSRPKRRDTMPVRGHVDPLHAMKSGMLTVHVDSGVVPKGLSAGSNWSGASGTALFCGPLLVAVLATDKKISDTANVLDAVPISALAALPGFAQALADHGAHCVIEDVPGLQSEEYPDSPYPSIAMTPISRKQRVRTVLGSAVAGGVVAGVSVFPFLSPRQPIAAWLPAPVAGGALTAWAVPLFRRPRRSGSAREAARQDLAEIVRRQSSERRRQLLGGDTMAINITYKTLPDVGRGPETAWPHGDFLSIARFLDALRPKRLVITGGPGSGKTLLANELVHQLLTRASYPGPVPVPVGLAGWDTDVPFTDWLSTVMAREYLSGSETKARDLLASGRILPVLDGLDEMDEAGSDQRHAIAALTQLNQFEGPLVITCRAANYIRLSGGDDRLLDCATIQINDVSPADGWHYLHQRAYNTARLAGLEPELAKPETVLGDLLTSPWMLTLASLTSQSDAGAAALRSFIGTPTSTDGLRQLRDELLNQLVPTLCKPDPKGVPQPYADDSAVTRWLRLLAANLHGGTTAPADPGSAEGGRDLAVHLLWPLAGPRAARYAAAGLTLACWLPAFVLLTICLRQCHQLPFPGLPLLLLLSPAPFLAAWSARARHIQPRRILFQRLRSRLGWRRIGLGALLGWVLLPPLTPLFGVAYALAVAIAFTLVFGFGLALSVRADIDRRHLVAGGLPTALVLAGAAGSLVGTLGDFIGVIAGCGAGALALAVGVPLGLRAARRTNGGDPDPDPPGVPTPLSPLRNDATAGLIAGLIVTGLTLYATLNIEWLRVDWPLAVATSLACGLAAGPGFVADVTRQYAGVVLATRGKLPWHLVGFLRWCHRVGLLRSAGTVYQIRHDELLAWLQHGAGV</sequence>
<dbReference type="Proteomes" id="UP001216579">
    <property type="component" value="Unassembled WGS sequence"/>
</dbReference>
<keyword evidence="1" id="KW-0472">Membrane</keyword>